<dbReference type="Proteomes" id="UP001143856">
    <property type="component" value="Unassembled WGS sequence"/>
</dbReference>
<organism evidence="1 2">
    <name type="scientific">Xylaria curta</name>
    <dbReference type="NCBI Taxonomy" id="42375"/>
    <lineage>
        <taxon>Eukaryota</taxon>
        <taxon>Fungi</taxon>
        <taxon>Dikarya</taxon>
        <taxon>Ascomycota</taxon>
        <taxon>Pezizomycotina</taxon>
        <taxon>Sordariomycetes</taxon>
        <taxon>Xylariomycetidae</taxon>
        <taxon>Xylariales</taxon>
        <taxon>Xylariaceae</taxon>
        <taxon>Xylaria</taxon>
    </lineage>
</organism>
<proteinExistence type="predicted"/>
<dbReference type="EMBL" id="JAPDGR010001449">
    <property type="protein sequence ID" value="KAJ2982504.1"/>
    <property type="molecule type" value="Genomic_DNA"/>
</dbReference>
<keyword evidence="2" id="KW-1185">Reference proteome</keyword>
<evidence type="ECO:0000313" key="2">
    <source>
        <dbReference type="Proteomes" id="UP001143856"/>
    </source>
</evidence>
<name>A0ACC1NUB1_9PEZI</name>
<comment type="caution">
    <text evidence="1">The sequence shown here is derived from an EMBL/GenBank/DDBJ whole genome shotgun (WGS) entry which is preliminary data.</text>
</comment>
<gene>
    <name evidence="1" type="ORF">NUW58_g6427</name>
</gene>
<accession>A0ACC1NUB1</accession>
<protein>
    <submittedName>
        <fullName evidence="1">Uncharacterized protein</fullName>
    </submittedName>
</protein>
<evidence type="ECO:0000313" key="1">
    <source>
        <dbReference type="EMBL" id="KAJ2982504.1"/>
    </source>
</evidence>
<sequence length="110" mass="12596">MFFLTLGVKPLEVLLLKHYIVSATLDQRCEDTEGQELLLWVLFTGKASVFRDAEEDTWLVPQISQIASQLGLSTWEQVSRTLQKLPWVGIFSNDAARALWNRTESFSRPI</sequence>
<reference evidence="1" key="1">
    <citation type="submission" date="2022-10" db="EMBL/GenBank/DDBJ databases">
        <title>Genome Sequence of Xylaria curta.</title>
        <authorList>
            <person name="Buettner E."/>
        </authorList>
    </citation>
    <scope>NUCLEOTIDE SEQUENCE</scope>
    <source>
        <strain evidence="1">Babe10</strain>
    </source>
</reference>